<reference evidence="2 3" key="1">
    <citation type="submission" date="2016-10" db="EMBL/GenBank/DDBJ databases">
        <authorList>
            <person name="de Groot N.N."/>
        </authorList>
    </citation>
    <scope>NUCLEOTIDE SEQUENCE [LARGE SCALE GENOMIC DNA]</scope>
    <source>
        <strain evidence="2 3">DSM 43019</strain>
    </source>
</reference>
<dbReference type="OrthoDB" id="3294797at2"/>
<feature type="region of interest" description="Disordered" evidence="1">
    <location>
        <begin position="33"/>
        <end position="52"/>
    </location>
</feature>
<protein>
    <submittedName>
        <fullName evidence="2">Uncharacterized protein</fullName>
    </submittedName>
</protein>
<sequence>MHRKQWWAAATAAVLAIAAGTVVYRSRLTNSPDGTTGCRLLSPPSSQSAEPTSGIRIIEAGHTVVGSNDPKVSMGVVLRNETERVAYRTLVTFDALDAAGRTVIADDDQPLRTQVIPLIGPGATVAVGNANLLRPGTESTIDSLAVTLRGASWLSRGDGSTGLGRVTATMTKGSGRRTIDGQGEVSFSADSENCADLKSRGVSLVFRDSSDRVIGGSLDNSPPLDVCATGHHDGQRAAMTQTDIPAEADLDRTLVTIHCDFDLPRPVLSSGAPYN</sequence>
<organism evidence="2 3">
    <name type="scientific">Actinoplanes philippinensis</name>
    <dbReference type="NCBI Taxonomy" id="35752"/>
    <lineage>
        <taxon>Bacteria</taxon>
        <taxon>Bacillati</taxon>
        <taxon>Actinomycetota</taxon>
        <taxon>Actinomycetes</taxon>
        <taxon>Micromonosporales</taxon>
        <taxon>Micromonosporaceae</taxon>
        <taxon>Actinoplanes</taxon>
    </lineage>
</organism>
<evidence type="ECO:0000313" key="2">
    <source>
        <dbReference type="EMBL" id="SFF48981.1"/>
    </source>
</evidence>
<accession>A0A1I2J8C5</accession>
<gene>
    <name evidence="2" type="ORF">SAMN05421541_111252</name>
</gene>
<dbReference type="EMBL" id="FONV01000011">
    <property type="protein sequence ID" value="SFF48981.1"/>
    <property type="molecule type" value="Genomic_DNA"/>
</dbReference>
<dbReference type="AlphaFoldDB" id="A0A1I2J8C5"/>
<proteinExistence type="predicted"/>
<evidence type="ECO:0000256" key="1">
    <source>
        <dbReference type="SAM" id="MobiDB-lite"/>
    </source>
</evidence>
<evidence type="ECO:0000313" key="3">
    <source>
        <dbReference type="Proteomes" id="UP000199645"/>
    </source>
</evidence>
<dbReference type="RefSeq" id="WP_093619167.1">
    <property type="nucleotide sequence ID" value="NZ_BOMT01000060.1"/>
</dbReference>
<name>A0A1I2J8C5_9ACTN</name>
<dbReference type="STRING" id="35752.SAMN05421541_111252"/>
<dbReference type="Proteomes" id="UP000199645">
    <property type="component" value="Unassembled WGS sequence"/>
</dbReference>
<keyword evidence="3" id="KW-1185">Reference proteome</keyword>